<dbReference type="InterPro" id="IPR011703">
    <property type="entry name" value="ATPase_AAA-3"/>
</dbReference>
<dbReference type="Proteomes" id="UP000199288">
    <property type="component" value="Unassembled WGS sequence"/>
</dbReference>
<dbReference type="RefSeq" id="WP_092565966.1">
    <property type="nucleotide sequence ID" value="NZ_FNQV01000017.1"/>
</dbReference>
<dbReference type="GO" id="GO:0005524">
    <property type="term" value="F:ATP binding"/>
    <property type="evidence" value="ECO:0007669"/>
    <property type="project" value="UniProtKB-KW"/>
</dbReference>
<evidence type="ECO:0000256" key="1">
    <source>
        <dbReference type="ARBA" id="ARBA00022741"/>
    </source>
</evidence>
<dbReference type="FunFam" id="3.40.50.300:FF:000640">
    <property type="entry name" value="MoxR family ATPase"/>
    <property type="match status" value="1"/>
</dbReference>
<dbReference type="AlphaFoldDB" id="A0A1H4DJC9"/>
<evidence type="ECO:0000256" key="3">
    <source>
        <dbReference type="ARBA" id="ARBA00061607"/>
    </source>
</evidence>
<dbReference type="Gene3D" id="1.10.8.80">
    <property type="entry name" value="Magnesium chelatase subunit I, C-Terminal domain"/>
    <property type="match status" value="1"/>
</dbReference>
<keyword evidence="1" id="KW-0547">Nucleotide-binding</keyword>
<dbReference type="InterPro" id="IPR050764">
    <property type="entry name" value="CbbQ/NirQ/NorQ/GpvN"/>
</dbReference>
<dbReference type="SUPFAM" id="SSF52540">
    <property type="entry name" value="P-loop containing nucleoside triphosphate hydrolases"/>
    <property type="match status" value="1"/>
</dbReference>
<gene>
    <name evidence="6" type="ORF">SAMN02910418_02267</name>
</gene>
<dbReference type="PIRSF" id="PIRSF002849">
    <property type="entry name" value="AAA_ATPase_chaperone_MoxR_prd"/>
    <property type="match status" value="1"/>
</dbReference>
<feature type="domain" description="ATPase AAA-3" evidence="4">
    <location>
        <begin position="46"/>
        <end position="176"/>
    </location>
</feature>
<evidence type="ECO:0000313" key="6">
    <source>
        <dbReference type="EMBL" id="SEA72855.1"/>
    </source>
</evidence>
<dbReference type="Pfam" id="PF07726">
    <property type="entry name" value="AAA_3"/>
    <property type="match status" value="1"/>
</dbReference>
<sequence>MTDLMPASIEEISSRGRAVLDEVATIVVGMDEALTTALSAVLAGGHVLFEDLPGLGKTVAARTLAGALGLDFARLQCTPDLLPTDVTGSFVWDPSTREFDFRAGPVFTGLLLADEINRTSPRTQSALLEAMAEGQVSAEGKTFRLPRPFHVIATSNPVELEGTFPLPEAQLDRFMIRLSVGYLPTEQETTILLNRVARRTEATHVNPVVNAEQVLAMQAGVEAIDVKPDVAEYCVKLAAATREHPEVEVGVSPRGAQALLLLCRARAALLGRDYITPDDVRAVAVPALAHRLTLTARAWAAGVTGASVIDSVIDTVPVPSVA</sequence>
<accession>A0A1H4DJC9</accession>
<comment type="similarity">
    <text evidence="3">Belongs to the MoxR family.</text>
</comment>
<dbReference type="PANTHER" id="PTHR42759">
    <property type="entry name" value="MOXR FAMILY PROTEIN"/>
    <property type="match status" value="1"/>
</dbReference>
<protein>
    <submittedName>
        <fullName evidence="6">MoxR-like ATPase</fullName>
    </submittedName>
</protein>
<dbReference type="Gene3D" id="3.40.50.300">
    <property type="entry name" value="P-loop containing nucleotide triphosphate hydrolases"/>
    <property type="match status" value="1"/>
</dbReference>
<dbReference type="GO" id="GO:0016887">
    <property type="term" value="F:ATP hydrolysis activity"/>
    <property type="evidence" value="ECO:0007669"/>
    <property type="project" value="InterPro"/>
</dbReference>
<evidence type="ECO:0000259" key="5">
    <source>
        <dbReference type="Pfam" id="PF17863"/>
    </source>
</evidence>
<name>A0A1H4DJC9_9ACTO</name>
<dbReference type="InterPro" id="IPR041628">
    <property type="entry name" value="ChlI/MoxR_AAA_lid"/>
</dbReference>
<evidence type="ECO:0000259" key="4">
    <source>
        <dbReference type="Pfam" id="PF07726"/>
    </source>
</evidence>
<keyword evidence="2" id="KW-0067">ATP-binding</keyword>
<dbReference type="InterPro" id="IPR027417">
    <property type="entry name" value="P-loop_NTPase"/>
</dbReference>
<keyword evidence="7" id="KW-1185">Reference proteome</keyword>
<dbReference type="Pfam" id="PF17863">
    <property type="entry name" value="AAA_lid_2"/>
    <property type="match status" value="1"/>
</dbReference>
<reference evidence="7" key="1">
    <citation type="submission" date="2016-10" db="EMBL/GenBank/DDBJ databases">
        <authorList>
            <person name="Varghese N."/>
            <person name="Submissions S."/>
        </authorList>
    </citation>
    <scope>NUCLEOTIDE SEQUENCE [LARGE SCALE GENOMIC DNA]</scope>
    <source>
        <strain evidence="7">KPR-1</strain>
    </source>
</reference>
<dbReference type="EMBL" id="FNQV01000017">
    <property type="protein sequence ID" value="SEA72855.1"/>
    <property type="molecule type" value="Genomic_DNA"/>
</dbReference>
<dbReference type="OrthoDB" id="9808397at2"/>
<feature type="domain" description="ChlI/MoxR AAA lid" evidence="5">
    <location>
        <begin position="240"/>
        <end position="310"/>
    </location>
</feature>
<organism evidence="6 7">
    <name type="scientific">Bowdeniella nasicola</name>
    <dbReference type="NCBI Taxonomy" id="208480"/>
    <lineage>
        <taxon>Bacteria</taxon>
        <taxon>Bacillati</taxon>
        <taxon>Actinomycetota</taxon>
        <taxon>Actinomycetes</taxon>
        <taxon>Actinomycetales</taxon>
        <taxon>Actinomycetaceae</taxon>
        <taxon>Bowdeniella</taxon>
    </lineage>
</organism>
<evidence type="ECO:0000256" key="2">
    <source>
        <dbReference type="ARBA" id="ARBA00022840"/>
    </source>
</evidence>
<dbReference type="PANTHER" id="PTHR42759:SF5">
    <property type="entry name" value="METHANOL DEHYDROGENASE REGULATOR"/>
    <property type="match status" value="1"/>
</dbReference>
<evidence type="ECO:0000313" key="7">
    <source>
        <dbReference type="Proteomes" id="UP000199288"/>
    </source>
</evidence>
<dbReference type="CDD" id="cd00009">
    <property type="entry name" value="AAA"/>
    <property type="match status" value="1"/>
</dbReference>
<proteinExistence type="inferred from homology"/>